<evidence type="ECO:0000256" key="2">
    <source>
        <dbReference type="ARBA" id="ARBA00023002"/>
    </source>
</evidence>
<evidence type="ECO:0000256" key="1">
    <source>
        <dbReference type="ARBA" id="ARBA00001954"/>
    </source>
</evidence>
<comment type="caution">
    <text evidence="4">The sequence shown here is derived from an EMBL/GenBank/DDBJ whole genome shotgun (WGS) entry which is preliminary data.</text>
</comment>
<gene>
    <name evidence="4" type="ORF">JI741_17690</name>
</gene>
<keyword evidence="5" id="KW-1185">Reference proteome</keyword>
<keyword evidence="2" id="KW-0560">Oxidoreductase</keyword>
<organism evidence="4 5">
    <name type="scientific">Chryseolinea lacunae</name>
    <dbReference type="NCBI Taxonomy" id="2801331"/>
    <lineage>
        <taxon>Bacteria</taxon>
        <taxon>Pseudomonadati</taxon>
        <taxon>Bacteroidota</taxon>
        <taxon>Cytophagia</taxon>
        <taxon>Cytophagales</taxon>
        <taxon>Fulvivirgaceae</taxon>
        <taxon>Chryseolinea</taxon>
    </lineage>
</organism>
<dbReference type="PANTHER" id="PTHR10696">
    <property type="entry name" value="GAMMA-BUTYROBETAINE HYDROXYLASE-RELATED"/>
    <property type="match status" value="1"/>
</dbReference>
<dbReference type="InterPro" id="IPR042098">
    <property type="entry name" value="TauD-like_sf"/>
</dbReference>
<dbReference type="Gene3D" id="3.60.130.10">
    <property type="entry name" value="Clavaminate synthase-like"/>
    <property type="match status" value="1"/>
</dbReference>
<accession>A0ABS1KV21</accession>
<dbReference type="EMBL" id="JAERRB010000005">
    <property type="protein sequence ID" value="MBL0743067.1"/>
    <property type="molecule type" value="Genomic_DNA"/>
</dbReference>
<dbReference type="PANTHER" id="PTHR10696:SF21">
    <property type="entry name" value="TAUD_TFDA-LIKE DOMAIN-CONTAINING PROTEIN"/>
    <property type="match status" value="1"/>
</dbReference>
<reference evidence="4 5" key="1">
    <citation type="submission" date="2021-01" db="EMBL/GenBank/DDBJ databases">
        <title>Chryseolinea sp. Jin1 Genome sequencing and assembly.</title>
        <authorList>
            <person name="Kim I."/>
        </authorList>
    </citation>
    <scope>NUCLEOTIDE SEQUENCE [LARGE SCALE GENOMIC DNA]</scope>
    <source>
        <strain evidence="4 5">Jin1</strain>
    </source>
</reference>
<dbReference type="SUPFAM" id="SSF51197">
    <property type="entry name" value="Clavaminate synthase-like"/>
    <property type="match status" value="1"/>
</dbReference>
<keyword evidence="4" id="KW-0223">Dioxygenase</keyword>
<name>A0ABS1KV21_9BACT</name>
<evidence type="ECO:0000313" key="5">
    <source>
        <dbReference type="Proteomes" id="UP000613030"/>
    </source>
</evidence>
<feature type="domain" description="TauD/TfdA-like" evidence="3">
    <location>
        <begin position="31"/>
        <end position="320"/>
    </location>
</feature>
<dbReference type="Pfam" id="PF02668">
    <property type="entry name" value="TauD"/>
    <property type="match status" value="1"/>
</dbReference>
<evidence type="ECO:0000259" key="3">
    <source>
        <dbReference type="Pfam" id="PF02668"/>
    </source>
</evidence>
<dbReference type="InterPro" id="IPR003819">
    <property type="entry name" value="TauD/TfdA-like"/>
</dbReference>
<comment type="cofactor">
    <cofactor evidence="1">
        <name>Fe(2+)</name>
        <dbReference type="ChEBI" id="CHEBI:29033"/>
    </cofactor>
</comment>
<dbReference type="GO" id="GO:0051213">
    <property type="term" value="F:dioxygenase activity"/>
    <property type="evidence" value="ECO:0007669"/>
    <property type="project" value="UniProtKB-KW"/>
</dbReference>
<dbReference type="InterPro" id="IPR050411">
    <property type="entry name" value="AlphaKG_dependent_hydroxylases"/>
</dbReference>
<proteinExistence type="predicted"/>
<evidence type="ECO:0000313" key="4">
    <source>
        <dbReference type="EMBL" id="MBL0743067.1"/>
    </source>
</evidence>
<sequence>MVQEALTGEKIAVTDNGLPLIIKFENTIETDSFIDWYKRHAEFLETKIHDNGAVLFKNIGIGELGDFDYIMKNIAGTPLRYVDGFSPRTKLSSSTYTSTEYDKDFFITLHNELSYSAKWPAKIFFCCIIPSETGGQTAIADGRKILRRMRPELLAEMKQKGVKYVRNLHGGGGAGPSWQQTYETESRADVEKFCTENNIEFSWKEDGGIKLTQFRPAVIDHPVTGETVWFNQVDQFHPSHLDKDIYEMLMLMYSREEDLPMYGAFGDGSVLSEAAVKEIQDTVAKEIVLNTWEKGDLLMVDNILVCHGRMPFTGDRKILVSMS</sequence>
<dbReference type="Proteomes" id="UP000613030">
    <property type="component" value="Unassembled WGS sequence"/>
</dbReference>
<dbReference type="RefSeq" id="WP_202011970.1">
    <property type="nucleotide sequence ID" value="NZ_JAERRB010000005.1"/>
</dbReference>
<protein>
    <submittedName>
        <fullName evidence="4">TauD/TfdA family dioxygenase</fullName>
    </submittedName>
</protein>